<keyword evidence="1" id="KW-0677">Repeat</keyword>
<keyword evidence="2 3" id="KW-0040">ANK repeat</keyword>
<feature type="repeat" description="ANK" evidence="3">
    <location>
        <begin position="151"/>
        <end position="183"/>
    </location>
</feature>
<dbReference type="SUPFAM" id="SSF48403">
    <property type="entry name" value="Ankyrin repeat"/>
    <property type="match status" value="1"/>
</dbReference>
<feature type="repeat" description="ANK" evidence="3">
    <location>
        <begin position="297"/>
        <end position="329"/>
    </location>
</feature>
<accession>A0AA36ICU0</accession>
<dbReference type="PROSITE" id="PS50088">
    <property type="entry name" value="ANK_REPEAT"/>
    <property type="match status" value="5"/>
</dbReference>
<sequence>TYGCEWDRRGWLPWSQHSLNFLERAWCGESRMAVIMAVGGQEVMSAQQFAQWQEDQSASGDVLEELRREVARHRRMSNFRQLRVVSGSAVLDHLSSDAPDASSAPLAVLVRPLSEDAEGHRALCQAASQGDAAEVKRWLDAPLDPSFAGQDLCSPLHFAAEHGHDEVARLLLEANADRNKVARCLLQADAALDKTEDDRRTPLHFAAENGHDEVACCLLAAGADPDKTDTDSWTPLHFAAANGHTEVARCLLRYGATTGKADDLGRVPLHFAADDGHAEIVHCLLAAGADKDKASKFGLTPLHLAAEEGHLEVVRCLLKAGADKGKTNFRGHTPRHFASLNGHEEVVRCLEAFADVRAKRTREHSMPCAKRARQS</sequence>
<dbReference type="SMART" id="SM00248">
    <property type="entry name" value="ANK"/>
    <property type="match status" value="6"/>
</dbReference>
<proteinExistence type="predicted"/>
<gene>
    <name evidence="4" type="ORF">EVOR1521_LOCUS11794</name>
</gene>
<evidence type="ECO:0000256" key="1">
    <source>
        <dbReference type="ARBA" id="ARBA00022737"/>
    </source>
</evidence>
<dbReference type="PRINTS" id="PR01415">
    <property type="entry name" value="ANKYRIN"/>
</dbReference>
<evidence type="ECO:0000313" key="4">
    <source>
        <dbReference type="EMBL" id="CAJ1385119.1"/>
    </source>
</evidence>
<dbReference type="PANTHER" id="PTHR24173">
    <property type="entry name" value="ANKYRIN REPEAT CONTAINING"/>
    <property type="match status" value="1"/>
</dbReference>
<dbReference type="Proteomes" id="UP001178507">
    <property type="component" value="Unassembled WGS sequence"/>
</dbReference>
<feature type="repeat" description="ANK" evidence="3">
    <location>
        <begin position="264"/>
        <end position="296"/>
    </location>
</feature>
<comment type="caution">
    <text evidence="4">The sequence shown here is derived from an EMBL/GenBank/DDBJ whole genome shotgun (WGS) entry which is preliminary data.</text>
</comment>
<reference evidence="4" key="1">
    <citation type="submission" date="2023-08" db="EMBL/GenBank/DDBJ databases">
        <authorList>
            <person name="Chen Y."/>
            <person name="Shah S."/>
            <person name="Dougan E. K."/>
            <person name="Thang M."/>
            <person name="Chan C."/>
        </authorList>
    </citation>
    <scope>NUCLEOTIDE SEQUENCE</scope>
</reference>
<name>A0AA36ICU0_9DINO</name>
<dbReference type="Pfam" id="PF00023">
    <property type="entry name" value="Ank"/>
    <property type="match status" value="1"/>
</dbReference>
<dbReference type="PROSITE" id="PS50297">
    <property type="entry name" value="ANK_REP_REGION"/>
    <property type="match status" value="5"/>
</dbReference>
<protein>
    <submittedName>
        <fullName evidence="4">Uncharacterized protein</fullName>
    </submittedName>
</protein>
<keyword evidence="5" id="KW-1185">Reference proteome</keyword>
<evidence type="ECO:0000256" key="2">
    <source>
        <dbReference type="ARBA" id="ARBA00023043"/>
    </source>
</evidence>
<dbReference type="EMBL" id="CAUJNA010001198">
    <property type="protein sequence ID" value="CAJ1385119.1"/>
    <property type="molecule type" value="Genomic_DNA"/>
</dbReference>
<organism evidence="4 5">
    <name type="scientific">Effrenium voratum</name>
    <dbReference type="NCBI Taxonomy" id="2562239"/>
    <lineage>
        <taxon>Eukaryota</taxon>
        <taxon>Sar</taxon>
        <taxon>Alveolata</taxon>
        <taxon>Dinophyceae</taxon>
        <taxon>Suessiales</taxon>
        <taxon>Symbiodiniaceae</taxon>
        <taxon>Effrenium</taxon>
    </lineage>
</organism>
<feature type="non-terminal residue" evidence="4">
    <location>
        <position position="375"/>
    </location>
</feature>
<feature type="repeat" description="ANK" evidence="3">
    <location>
        <begin position="198"/>
        <end position="230"/>
    </location>
</feature>
<evidence type="ECO:0000313" key="5">
    <source>
        <dbReference type="Proteomes" id="UP001178507"/>
    </source>
</evidence>
<dbReference type="Gene3D" id="1.25.40.20">
    <property type="entry name" value="Ankyrin repeat-containing domain"/>
    <property type="match status" value="4"/>
</dbReference>
<evidence type="ECO:0000256" key="3">
    <source>
        <dbReference type="PROSITE-ProRule" id="PRU00023"/>
    </source>
</evidence>
<feature type="repeat" description="ANK" evidence="3">
    <location>
        <begin position="231"/>
        <end position="263"/>
    </location>
</feature>
<dbReference type="InterPro" id="IPR036770">
    <property type="entry name" value="Ankyrin_rpt-contain_sf"/>
</dbReference>
<dbReference type="AlphaFoldDB" id="A0AA36ICU0"/>
<dbReference type="Pfam" id="PF12796">
    <property type="entry name" value="Ank_2"/>
    <property type="match status" value="2"/>
</dbReference>
<dbReference type="PANTHER" id="PTHR24173:SF74">
    <property type="entry name" value="ANKYRIN REPEAT DOMAIN-CONTAINING PROTEIN 16"/>
    <property type="match status" value="1"/>
</dbReference>
<dbReference type="InterPro" id="IPR002110">
    <property type="entry name" value="Ankyrin_rpt"/>
</dbReference>